<keyword evidence="3" id="KW-1185">Reference proteome</keyword>
<name>A0ABS0HPC9_9HYPH</name>
<evidence type="ECO:0000313" key="2">
    <source>
        <dbReference type="EMBL" id="MBF9195337.1"/>
    </source>
</evidence>
<dbReference type="Proteomes" id="UP000611708">
    <property type="component" value="Unassembled WGS sequence"/>
</dbReference>
<sequence length="125" mass="13674">MKLNEQTSCPSFLQRAMDGQDLVIYGDESQSRDFVRVSDVTRFLAAAMEESDASTPVTNGCIGRGTSVFELGNTLIKRYKGRIVHDLGRPGDIRRSLGAPELAAKILGVQAQISFEQGLTTLGYY</sequence>
<proteinExistence type="predicted"/>
<gene>
    <name evidence="2" type="ORF">I2H36_04745</name>
</gene>
<dbReference type="SUPFAM" id="SSF51735">
    <property type="entry name" value="NAD(P)-binding Rossmann-fold domains"/>
    <property type="match status" value="1"/>
</dbReference>
<dbReference type="Pfam" id="PF01370">
    <property type="entry name" value="Epimerase"/>
    <property type="match status" value="1"/>
</dbReference>
<comment type="caution">
    <text evidence="2">The sequence shown here is derived from an EMBL/GenBank/DDBJ whole genome shotgun (WGS) entry which is preliminary data.</text>
</comment>
<dbReference type="Gene3D" id="3.40.50.720">
    <property type="entry name" value="NAD(P)-binding Rossmann-like Domain"/>
    <property type="match status" value="1"/>
</dbReference>
<reference evidence="2 3" key="1">
    <citation type="submission" date="2020-11" db="EMBL/GenBank/DDBJ databases">
        <authorList>
            <person name="Kim M.K."/>
        </authorList>
    </citation>
    <scope>NUCLEOTIDE SEQUENCE [LARGE SCALE GENOMIC DNA]</scope>
    <source>
        <strain evidence="2 3">BT290</strain>
    </source>
</reference>
<dbReference type="InterPro" id="IPR036291">
    <property type="entry name" value="NAD(P)-bd_dom_sf"/>
</dbReference>
<feature type="domain" description="NAD-dependent epimerase/dehydratase" evidence="1">
    <location>
        <begin position="10"/>
        <end position="54"/>
    </location>
</feature>
<dbReference type="Gene3D" id="3.90.25.10">
    <property type="entry name" value="UDP-galactose 4-epimerase, domain 1"/>
    <property type="match status" value="1"/>
</dbReference>
<evidence type="ECO:0000313" key="3">
    <source>
        <dbReference type="Proteomes" id="UP000611708"/>
    </source>
</evidence>
<organism evidence="2 3">
    <name type="scientific">Microvirga terrestris</name>
    <dbReference type="NCBI Taxonomy" id="2791024"/>
    <lineage>
        <taxon>Bacteria</taxon>
        <taxon>Pseudomonadati</taxon>
        <taxon>Pseudomonadota</taxon>
        <taxon>Alphaproteobacteria</taxon>
        <taxon>Hyphomicrobiales</taxon>
        <taxon>Methylobacteriaceae</taxon>
        <taxon>Microvirga</taxon>
    </lineage>
</organism>
<dbReference type="RefSeq" id="WP_196262730.1">
    <property type="nucleotide sequence ID" value="NZ_JADQDN010000002.1"/>
</dbReference>
<dbReference type="EMBL" id="JADQDN010000002">
    <property type="protein sequence ID" value="MBF9195337.1"/>
    <property type="molecule type" value="Genomic_DNA"/>
</dbReference>
<dbReference type="InterPro" id="IPR001509">
    <property type="entry name" value="Epimerase_deHydtase"/>
</dbReference>
<protein>
    <submittedName>
        <fullName evidence="2">NAD-dependent epimerase/dehydratase family protein</fullName>
    </submittedName>
</protein>
<accession>A0ABS0HPC9</accession>
<evidence type="ECO:0000259" key="1">
    <source>
        <dbReference type="Pfam" id="PF01370"/>
    </source>
</evidence>